<organism evidence="3 4">
    <name type="scientific">Pedobacter montanisoli</name>
    <dbReference type="NCBI Taxonomy" id="2923277"/>
    <lineage>
        <taxon>Bacteria</taxon>
        <taxon>Pseudomonadati</taxon>
        <taxon>Bacteroidota</taxon>
        <taxon>Sphingobacteriia</taxon>
        <taxon>Sphingobacteriales</taxon>
        <taxon>Sphingobacteriaceae</taxon>
        <taxon>Pedobacter</taxon>
    </lineage>
</organism>
<dbReference type="EMBL" id="JALGBH010000002">
    <property type="protein sequence ID" value="MCJ0743341.1"/>
    <property type="molecule type" value="Genomic_DNA"/>
</dbReference>
<dbReference type="PROSITE" id="PS51257">
    <property type="entry name" value="PROKAR_LIPOPROTEIN"/>
    <property type="match status" value="1"/>
</dbReference>
<dbReference type="Proteomes" id="UP001165460">
    <property type="component" value="Unassembled WGS sequence"/>
</dbReference>
<dbReference type="Gene3D" id="2.60.40.10">
    <property type="entry name" value="Immunoglobulins"/>
    <property type="match status" value="1"/>
</dbReference>
<evidence type="ECO:0000313" key="3">
    <source>
        <dbReference type="EMBL" id="MCJ0743341.1"/>
    </source>
</evidence>
<sequence length="446" mass="49379">MKKLYFLIAALLFIFSACKRNEFEDLKPVALSVNVSFDQSLKEYSLPLANAEIKLTNLANGLVTTIKSDANGKASIDKISPGNYDIEATLTIKAADYTTYVGIFTENDVVFNGLLKSQNIIQNVNSLSLSLNTGKIGDWVFKQIYYAGSHTSNGASFRDQFVEIYNNSNQVLYADSLYFVEAYGTNSKLTAIDLATGYYQTATKQYDWTKSIDMNDPNANNNYVYAKNIFMIPGSGKDHPVKPGESIIIAGTALNHKTPYVGNDGKGISVKDPSLTIDLSKADFEVYLGNYPGITPLASDIDNPAVPNMVNIDIRANKDLILDATGREALLLFKTTRDIQSWKRYAAPDIKVITTSTDKYYQIPLNEVFDAVEIQPPLEANQIPKKFNAKLDATFKFVSKGQYSSQSLIRKTAKVVNGRHILKDTNSSANDFDELNIPDVTKSVFK</sequence>
<name>A0ABS9ZYG5_9SPHI</name>
<comment type="caution">
    <text evidence="3">The sequence shown here is derived from an EMBL/GenBank/DDBJ whole genome shotgun (WGS) entry which is preliminary data.</text>
</comment>
<dbReference type="RefSeq" id="WP_243362487.1">
    <property type="nucleotide sequence ID" value="NZ_JALGBH010000002.1"/>
</dbReference>
<dbReference type="Pfam" id="PF16215">
    <property type="entry name" value="DUF4876"/>
    <property type="match status" value="1"/>
</dbReference>
<dbReference type="SUPFAM" id="SSF49478">
    <property type="entry name" value="Cna protein B-type domain"/>
    <property type="match status" value="1"/>
</dbReference>
<dbReference type="InterPro" id="IPR013783">
    <property type="entry name" value="Ig-like_fold"/>
</dbReference>
<proteinExistence type="predicted"/>
<dbReference type="Pfam" id="PF17802">
    <property type="entry name" value="SpaA"/>
    <property type="match status" value="1"/>
</dbReference>
<feature type="signal peptide" evidence="1">
    <location>
        <begin position="1"/>
        <end position="19"/>
    </location>
</feature>
<protein>
    <submittedName>
        <fullName evidence="3">DUF4876 domain-containing protein</fullName>
    </submittedName>
</protein>
<feature type="domain" description="SpaA-like prealbumin fold" evidence="2">
    <location>
        <begin position="46"/>
        <end position="87"/>
    </location>
</feature>
<evidence type="ECO:0000259" key="2">
    <source>
        <dbReference type="Pfam" id="PF17802"/>
    </source>
</evidence>
<evidence type="ECO:0000256" key="1">
    <source>
        <dbReference type="SAM" id="SignalP"/>
    </source>
</evidence>
<accession>A0ABS9ZYG5</accession>
<feature type="chain" id="PRO_5045405106" evidence="1">
    <location>
        <begin position="20"/>
        <end position="446"/>
    </location>
</feature>
<reference evidence="3" key="1">
    <citation type="submission" date="2022-03" db="EMBL/GenBank/DDBJ databases">
        <authorList>
            <person name="Woo C.Y."/>
        </authorList>
    </citation>
    <scope>NUCLEOTIDE SEQUENCE</scope>
    <source>
        <strain evidence="3">CYS-01</strain>
    </source>
</reference>
<dbReference type="InterPro" id="IPR032627">
    <property type="entry name" value="DUF4876"/>
</dbReference>
<keyword evidence="4" id="KW-1185">Reference proteome</keyword>
<keyword evidence="1" id="KW-0732">Signal</keyword>
<evidence type="ECO:0000313" key="4">
    <source>
        <dbReference type="Proteomes" id="UP001165460"/>
    </source>
</evidence>
<gene>
    <name evidence="3" type="ORF">MMF97_11505</name>
</gene>
<dbReference type="InterPro" id="IPR041033">
    <property type="entry name" value="SpaA_PFL_dom_1"/>
</dbReference>